<dbReference type="Pfam" id="PF00962">
    <property type="entry name" value="A_deaminase"/>
    <property type="match status" value="1"/>
</dbReference>
<keyword evidence="4" id="KW-0479">Metal-binding</keyword>
<accession>A0A8J3GPK1</accession>
<evidence type="ECO:0000256" key="1">
    <source>
        <dbReference type="ARBA" id="ARBA00001947"/>
    </source>
</evidence>
<keyword evidence="6" id="KW-0862">Zinc</keyword>
<dbReference type="EMBL" id="BNAI01000001">
    <property type="protein sequence ID" value="GHF11058.1"/>
    <property type="molecule type" value="Genomic_DNA"/>
</dbReference>
<gene>
    <name evidence="8" type="ORF">GCM10011600_10280</name>
</gene>
<dbReference type="GO" id="GO:0043103">
    <property type="term" value="P:hypoxanthine salvage"/>
    <property type="evidence" value="ECO:0007669"/>
    <property type="project" value="TreeGrafter"/>
</dbReference>
<dbReference type="InterPro" id="IPR001365">
    <property type="entry name" value="A_deaminase_dom"/>
</dbReference>
<dbReference type="PANTHER" id="PTHR11409">
    <property type="entry name" value="ADENOSINE DEAMINASE"/>
    <property type="match status" value="1"/>
</dbReference>
<dbReference type="GO" id="GO:0005829">
    <property type="term" value="C:cytosol"/>
    <property type="evidence" value="ECO:0007669"/>
    <property type="project" value="TreeGrafter"/>
</dbReference>
<dbReference type="InterPro" id="IPR032466">
    <property type="entry name" value="Metal_Hydrolase"/>
</dbReference>
<comment type="similarity">
    <text evidence="2">Belongs to the metallo-dependent hydrolases superfamily. Adenosine and AMP deaminases family.</text>
</comment>
<evidence type="ECO:0000256" key="4">
    <source>
        <dbReference type="ARBA" id="ARBA00022723"/>
    </source>
</evidence>
<dbReference type="AlphaFoldDB" id="A0A8J3GPK1"/>
<keyword evidence="5" id="KW-0378">Hydrolase</keyword>
<dbReference type="GO" id="GO:0046872">
    <property type="term" value="F:metal ion binding"/>
    <property type="evidence" value="ECO:0007669"/>
    <property type="project" value="UniProtKB-KW"/>
</dbReference>
<feature type="domain" description="Adenosine deaminase" evidence="7">
    <location>
        <begin position="556"/>
        <end position="615"/>
    </location>
</feature>
<dbReference type="GO" id="GO:0046103">
    <property type="term" value="P:inosine biosynthetic process"/>
    <property type="evidence" value="ECO:0007669"/>
    <property type="project" value="TreeGrafter"/>
</dbReference>
<dbReference type="GO" id="GO:0004000">
    <property type="term" value="F:adenosine deaminase activity"/>
    <property type="evidence" value="ECO:0007669"/>
    <property type="project" value="UniProtKB-ARBA"/>
</dbReference>
<organism evidence="8 9">
    <name type="scientific">Pseudolysinimonas yzui</name>
    <dbReference type="NCBI Taxonomy" id="2708254"/>
    <lineage>
        <taxon>Bacteria</taxon>
        <taxon>Bacillati</taxon>
        <taxon>Actinomycetota</taxon>
        <taxon>Actinomycetes</taxon>
        <taxon>Micrococcales</taxon>
        <taxon>Microbacteriaceae</taxon>
        <taxon>Pseudolysinimonas</taxon>
    </lineage>
</organism>
<evidence type="ECO:0000256" key="2">
    <source>
        <dbReference type="ARBA" id="ARBA00006676"/>
    </source>
</evidence>
<keyword evidence="9" id="KW-1185">Reference proteome</keyword>
<proteinExistence type="inferred from homology"/>
<reference evidence="8" key="2">
    <citation type="submission" date="2020-09" db="EMBL/GenBank/DDBJ databases">
        <authorList>
            <person name="Sun Q."/>
            <person name="Zhou Y."/>
        </authorList>
    </citation>
    <scope>NUCLEOTIDE SEQUENCE</scope>
    <source>
        <strain evidence="8">CGMCC 1.16548</strain>
    </source>
</reference>
<dbReference type="Proteomes" id="UP000617531">
    <property type="component" value="Unassembled WGS sequence"/>
</dbReference>
<evidence type="ECO:0000313" key="9">
    <source>
        <dbReference type="Proteomes" id="UP000617531"/>
    </source>
</evidence>
<dbReference type="SUPFAM" id="SSF51556">
    <property type="entry name" value="Metallo-dependent hydrolases"/>
    <property type="match status" value="1"/>
</dbReference>
<dbReference type="GO" id="GO:0006154">
    <property type="term" value="P:adenosine catabolic process"/>
    <property type="evidence" value="ECO:0007669"/>
    <property type="project" value="TreeGrafter"/>
</dbReference>
<dbReference type="EC" id="3.5.4.4" evidence="3"/>
<protein>
    <recommendedName>
        <fullName evidence="3">adenosine deaminase</fullName>
        <ecNumber evidence="3">3.5.4.4</ecNumber>
    </recommendedName>
</protein>
<evidence type="ECO:0000256" key="6">
    <source>
        <dbReference type="ARBA" id="ARBA00022833"/>
    </source>
</evidence>
<name>A0A8J3GPK1_9MICO</name>
<comment type="cofactor">
    <cofactor evidence="1">
        <name>Zn(2+)</name>
        <dbReference type="ChEBI" id="CHEBI:29105"/>
    </cofactor>
</comment>
<evidence type="ECO:0000313" key="8">
    <source>
        <dbReference type="EMBL" id="GHF11058.1"/>
    </source>
</evidence>
<dbReference type="PANTHER" id="PTHR11409:SF43">
    <property type="entry name" value="ADENOSINE DEAMINASE"/>
    <property type="match status" value="1"/>
</dbReference>
<evidence type="ECO:0000256" key="5">
    <source>
        <dbReference type="ARBA" id="ARBA00022801"/>
    </source>
</evidence>
<dbReference type="InterPro" id="IPR006330">
    <property type="entry name" value="Ado/ade_deaminase"/>
</dbReference>
<sequence>MDPGVGIEELGLPVDAHVHYGACLSAVELLIELTRDWDEGVASRESVMTSGSRPLNLVTLALACVVALNTAAHLDDGENLDDVAIHEELRSAINRRDYWRRVWDEAEKVIGPDAPRSVSNLIAHSQSRVDRVGDVTALGAFLEGYLDRVSQGGGSDVVDYLVDGAWQILVQANTVLVPEIKEGLDGFTRVFRLSGRLRDTALRTGVNLARKSICALGSLEAAELRRTVDWEVDSAHSRASPTRGGEAIAQSLDALLEGVFESIDRDNLPLRYIEVPVSFRRESSVPPARSEPSARDTSVSLANAWRVVAAWHCLLRDQPRLAPLVSSFDVVGYENAAPNWPFAIAFAEIAGRAQPHAIEPLYTVHAGEAYPLPSTGVRRVLEVLSFFEVAVARVGHALALGNADDDLSRGQWVAKLRGCAPTEILRDLATIAAHDFGAVSVAAVERFWDVVTHIPDYAAFDRSADVTQAVRLPFQREYWASLNVLRREGEGYTFRTNEIPPEVFAAATAEEKLAVLLARNEGTTATLGGLGSGVALDPLVGVLIEGTHAMRELSWALLDQRSGVIETCPTSNLITTEAGSYAELPARRWLAEDRPITVNSDDPGIFATTVHREYGHLFASGDRGVTAVLDRSRAWCAPTARKGGFDLTDPTVRTQLISRRP</sequence>
<comment type="caution">
    <text evidence="8">The sequence shown here is derived from an EMBL/GenBank/DDBJ whole genome shotgun (WGS) entry which is preliminary data.</text>
</comment>
<evidence type="ECO:0000256" key="3">
    <source>
        <dbReference type="ARBA" id="ARBA00012784"/>
    </source>
</evidence>
<evidence type="ECO:0000259" key="7">
    <source>
        <dbReference type="Pfam" id="PF00962"/>
    </source>
</evidence>
<reference evidence="8" key="1">
    <citation type="journal article" date="2014" name="Int. J. Syst. Evol. Microbiol.">
        <title>Complete genome sequence of Corynebacterium casei LMG S-19264T (=DSM 44701T), isolated from a smear-ripened cheese.</title>
        <authorList>
            <consortium name="US DOE Joint Genome Institute (JGI-PGF)"/>
            <person name="Walter F."/>
            <person name="Albersmeier A."/>
            <person name="Kalinowski J."/>
            <person name="Ruckert C."/>
        </authorList>
    </citation>
    <scope>NUCLEOTIDE SEQUENCE</scope>
    <source>
        <strain evidence="8">CGMCC 1.16548</strain>
    </source>
</reference>
<dbReference type="Gene3D" id="3.20.20.140">
    <property type="entry name" value="Metal-dependent hydrolases"/>
    <property type="match status" value="2"/>
</dbReference>